<evidence type="ECO:0000256" key="2">
    <source>
        <dbReference type="ARBA" id="ARBA00007696"/>
    </source>
</evidence>
<keyword evidence="4" id="KW-0539">Nucleus</keyword>
<name>S7Q9M0_MYOBR</name>
<comment type="subcellular location">
    <subcellularLocation>
        <location evidence="1">Nucleus</location>
    </subcellularLocation>
</comment>
<protein>
    <submittedName>
        <fullName evidence="6">Non-histone chromosomal protein HMG-14</fullName>
    </submittedName>
</protein>
<dbReference type="Proteomes" id="UP000052978">
    <property type="component" value="Unassembled WGS sequence"/>
</dbReference>
<dbReference type="GO" id="GO:0006325">
    <property type="term" value="P:chromatin organization"/>
    <property type="evidence" value="ECO:0007669"/>
    <property type="project" value="TreeGrafter"/>
</dbReference>
<sequence length="134" mass="13978">MPKRKVSSAEGPAQEAPKRRWAGLSATPAPAKVDAKPKKAAGKDNSAAKNVQRERKRGAKGKQAPVADQEPTEDLPAGNGETEGGGVQPPMKQERKKPSLVNGTGQGSAVVPVSLFAQSRGIVLATVLQMQGFE</sequence>
<evidence type="ECO:0000256" key="4">
    <source>
        <dbReference type="ARBA" id="ARBA00023242"/>
    </source>
</evidence>
<keyword evidence="7" id="KW-1185">Reference proteome</keyword>
<evidence type="ECO:0000313" key="7">
    <source>
        <dbReference type="Proteomes" id="UP000052978"/>
    </source>
</evidence>
<accession>S7Q9M0</accession>
<comment type="similarity">
    <text evidence="2">Belongs to the HMGN family.</text>
</comment>
<organism evidence="6 7">
    <name type="scientific">Myotis brandtii</name>
    <name type="common">Brandt's bat</name>
    <dbReference type="NCBI Taxonomy" id="109478"/>
    <lineage>
        <taxon>Eukaryota</taxon>
        <taxon>Metazoa</taxon>
        <taxon>Chordata</taxon>
        <taxon>Craniata</taxon>
        <taxon>Vertebrata</taxon>
        <taxon>Euteleostomi</taxon>
        <taxon>Mammalia</taxon>
        <taxon>Eutheria</taxon>
        <taxon>Laurasiatheria</taxon>
        <taxon>Chiroptera</taxon>
        <taxon>Yangochiroptera</taxon>
        <taxon>Vespertilionidae</taxon>
        <taxon>Myotis</taxon>
    </lineage>
</organism>
<dbReference type="Pfam" id="PF01101">
    <property type="entry name" value="HMG14_17"/>
    <property type="match status" value="1"/>
</dbReference>
<gene>
    <name evidence="6" type="ORF">D623_10019005</name>
</gene>
<reference evidence="6 7" key="1">
    <citation type="journal article" date="2013" name="Nat. Commun.">
        <title>Genome analysis reveals insights into physiology and longevity of the Brandt's bat Myotis brandtii.</title>
        <authorList>
            <person name="Seim I."/>
            <person name="Fang X."/>
            <person name="Xiong Z."/>
            <person name="Lobanov A.V."/>
            <person name="Huang Z."/>
            <person name="Ma S."/>
            <person name="Feng Y."/>
            <person name="Turanov A.A."/>
            <person name="Zhu Y."/>
            <person name="Lenz T.L."/>
            <person name="Gerashchenko M.V."/>
            <person name="Fan D."/>
            <person name="Hee Yim S."/>
            <person name="Yao X."/>
            <person name="Jordan D."/>
            <person name="Xiong Y."/>
            <person name="Ma Y."/>
            <person name="Lyapunov A.N."/>
            <person name="Chen G."/>
            <person name="Kulakova O.I."/>
            <person name="Sun Y."/>
            <person name="Lee S.G."/>
            <person name="Bronson R.T."/>
            <person name="Moskalev A.A."/>
            <person name="Sunyaev S.R."/>
            <person name="Zhang G."/>
            <person name="Krogh A."/>
            <person name="Wang J."/>
            <person name="Gladyshev V.N."/>
        </authorList>
    </citation>
    <scope>NUCLEOTIDE SEQUENCE [LARGE SCALE GENOMIC DNA]</scope>
</reference>
<dbReference type="InterPro" id="IPR000079">
    <property type="entry name" value="HMGN_fam"/>
</dbReference>
<dbReference type="SMART" id="SM00527">
    <property type="entry name" value="HMG17"/>
    <property type="match status" value="1"/>
</dbReference>
<keyword evidence="3" id="KW-0238">DNA-binding</keyword>
<dbReference type="PANTHER" id="PTHR23087">
    <property type="entry name" value="NONHISTONE CHROMOSOMAL PROTEIN HMG"/>
    <property type="match status" value="1"/>
</dbReference>
<dbReference type="PRINTS" id="PR00925">
    <property type="entry name" value="NONHISHMG17"/>
</dbReference>
<dbReference type="GO" id="GO:0000785">
    <property type="term" value="C:chromatin"/>
    <property type="evidence" value="ECO:0007669"/>
    <property type="project" value="InterPro"/>
</dbReference>
<dbReference type="AlphaFoldDB" id="S7Q9M0"/>
<evidence type="ECO:0000256" key="1">
    <source>
        <dbReference type="ARBA" id="ARBA00004123"/>
    </source>
</evidence>
<proteinExistence type="inferred from homology"/>
<evidence type="ECO:0000313" key="6">
    <source>
        <dbReference type="EMBL" id="EPQ20123.1"/>
    </source>
</evidence>
<feature type="region of interest" description="Disordered" evidence="5">
    <location>
        <begin position="1"/>
        <end position="107"/>
    </location>
</feature>
<dbReference type="PANTHER" id="PTHR23087:SF12">
    <property type="entry name" value="NON-HISTONE CHROMOSOMAL PROTEIN HMG-14"/>
    <property type="match status" value="1"/>
</dbReference>
<dbReference type="GO" id="GO:0005634">
    <property type="term" value="C:nucleus"/>
    <property type="evidence" value="ECO:0007669"/>
    <property type="project" value="UniProtKB-SubCell"/>
</dbReference>
<dbReference type="EMBL" id="KE164790">
    <property type="protein sequence ID" value="EPQ20123.1"/>
    <property type="molecule type" value="Genomic_DNA"/>
</dbReference>
<evidence type="ECO:0000256" key="3">
    <source>
        <dbReference type="ARBA" id="ARBA00023125"/>
    </source>
</evidence>
<evidence type="ECO:0000256" key="5">
    <source>
        <dbReference type="SAM" id="MobiDB-lite"/>
    </source>
</evidence>
<dbReference type="GO" id="GO:0031492">
    <property type="term" value="F:nucleosomal DNA binding"/>
    <property type="evidence" value="ECO:0007669"/>
    <property type="project" value="InterPro"/>
</dbReference>